<evidence type="ECO:0000313" key="2">
    <source>
        <dbReference type="Proteomes" id="UP000018885"/>
    </source>
</evidence>
<dbReference type="KEGG" id="vg:18503364"/>
<name>V9VFZ2_9CAUD</name>
<organism evidence="1 2">
    <name type="scientific">Achromobacter phage JWAlpha</name>
    <dbReference type="NCBI Taxonomy" id="1416009"/>
    <lineage>
        <taxon>Viruses</taxon>
        <taxon>Duplodnaviria</taxon>
        <taxon>Heunggongvirae</taxon>
        <taxon>Uroviricota</taxon>
        <taxon>Caudoviricetes</taxon>
        <taxon>Schitoviridae</taxon>
        <taxon>Rothmandenesvirinae</taxon>
        <taxon>Jwalphavirus</taxon>
        <taxon>Jwalphavirus jwalpha</taxon>
    </lineage>
</organism>
<dbReference type="EMBL" id="KF787095">
    <property type="protein sequence ID" value="AHC93971.1"/>
    <property type="molecule type" value="Genomic_DNA"/>
</dbReference>
<gene>
    <name evidence="1" type="ORF">JJJB_0018</name>
</gene>
<proteinExistence type="predicted"/>
<accession>V9VFZ2</accession>
<dbReference type="Proteomes" id="UP000018885">
    <property type="component" value="Segment"/>
</dbReference>
<keyword evidence="2" id="KW-1185">Reference proteome</keyword>
<protein>
    <submittedName>
        <fullName evidence="1">Uncharacterized protein</fullName>
    </submittedName>
</protein>
<dbReference type="RefSeq" id="YP_009004719.1">
    <property type="nucleotide sequence ID" value="NC_023556.1"/>
</dbReference>
<dbReference type="GeneID" id="18503364"/>
<evidence type="ECO:0000313" key="1">
    <source>
        <dbReference type="EMBL" id="AHC93971.1"/>
    </source>
</evidence>
<reference evidence="1 2" key="1">
    <citation type="journal article" date="2014" name="Virol. J.">
        <title>First genome sequences of Achromobacter phages reveal new members of the N4 family.</title>
        <authorList>
            <person name="Wittmann J."/>
            <person name="Dreiseikelmann B."/>
            <person name="Rohde M."/>
            <person name="Meier-Kolthoff J.P."/>
            <person name="Bunk B."/>
            <person name="Rohde C."/>
        </authorList>
    </citation>
    <scope>NUCLEOTIDE SEQUENCE [LARGE SCALE GENOMIC DNA]</scope>
    <source>
        <strain evidence="1">JWAlpha</strain>
    </source>
</reference>
<sequence>MYNPDTKRFIVLPEGEAKRFNPAINTVTIVPLVPDVTVHFQFYDRVSDLAATFGHSNTPLQPQHTFQFQFKNRQSFIMKQSNTVPPAGTPWENREWNL</sequence>